<evidence type="ECO:0000313" key="1">
    <source>
        <dbReference type="EMBL" id="AHK80767.1"/>
    </source>
</evidence>
<dbReference type="EMBL" id="CP007268">
    <property type="protein sequence ID" value="AHK80767.1"/>
    <property type="molecule type" value="Genomic_DNA"/>
</dbReference>
<dbReference type="KEGG" id="hhc:M911_13695"/>
<dbReference type="AlphaFoldDB" id="W8KUT8"/>
<reference evidence="2" key="2">
    <citation type="submission" date="2014-02" db="EMBL/GenBank/DDBJ databases">
        <title>Draft Genome Sequence of extremely halophilic bacteria Halorhodospira halochloris.</title>
        <authorList>
            <person name="Singh K.S."/>
        </authorList>
    </citation>
    <scope>NUCLEOTIDE SEQUENCE [LARGE SCALE GENOMIC DNA]</scope>
    <source>
        <strain evidence="2">A</strain>
    </source>
</reference>
<protein>
    <submittedName>
        <fullName evidence="1">Uncharacterized protein</fullName>
    </submittedName>
</protein>
<gene>
    <name evidence="1" type="ORF">M911_13695</name>
</gene>
<name>W8KUT8_9GAMM</name>
<proteinExistence type="predicted"/>
<organism evidence="1 2">
    <name type="scientific">Ectothiorhodospira haloalkaliphila</name>
    <dbReference type="NCBI Taxonomy" id="421628"/>
    <lineage>
        <taxon>Bacteria</taxon>
        <taxon>Pseudomonadati</taxon>
        <taxon>Pseudomonadota</taxon>
        <taxon>Gammaproteobacteria</taxon>
        <taxon>Chromatiales</taxon>
        <taxon>Ectothiorhodospiraceae</taxon>
        <taxon>Ectothiorhodospira</taxon>
    </lineage>
</organism>
<sequence>MQRFLPAVIGPVHEPDIALKILQQRRAVLHPVTVIAVQHTIDALDARLVDVAADVAVIVPLGSPAGRRRLESPDILPGLAHAGLHMPG</sequence>
<accession>W8KUT8</accession>
<dbReference type="Proteomes" id="UP000019442">
    <property type="component" value="Chromosome"/>
</dbReference>
<keyword evidence="2" id="KW-1185">Reference proteome</keyword>
<reference evidence="1 2" key="1">
    <citation type="journal article" date="2014" name="J Genomics">
        <title>Draft Genome Sequence of the Extremely Halophilic Phototrophic Purple Sulfur Bacterium Halorhodospira halochloris.</title>
        <authorList>
            <person name="Singh K.S."/>
            <person name="Kirksey J."/>
            <person name="Hoff W.D."/>
            <person name="Deole R."/>
        </authorList>
    </citation>
    <scope>NUCLEOTIDE SEQUENCE [LARGE SCALE GENOMIC DNA]</scope>
    <source>
        <strain evidence="1 2">A</strain>
    </source>
</reference>
<dbReference type="HOGENOM" id="CLU_2464744_0_0_6"/>
<evidence type="ECO:0000313" key="2">
    <source>
        <dbReference type="Proteomes" id="UP000019442"/>
    </source>
</evidence>